<comment type="similarity">
    <text evidence="1 2">Belongs to the cytochrome P450 family.</text>
</comment>
<accession>A0ABP6RUV5</accession>
<name>A0ABP6RUV5_9PSEU</name>
<dbReference type="InterPro" id="IPR036396">
    <property type="entry name" value="Cyt_P450_sf"/>
</dbReference>
<evidence type="ECO:0000313" key="5">
    <source>
        <dbReference type="Proteomes" id="UP001500483"/>
    </source>
</evidence>
<keyword evidence="5" id="KW-1185">Reference proteome</keyword>
<keyword evidence="2" id="KW-0479">Metal-binding</keyword>
<comment type="caution">
    <text evidence="4">The sequence shown here is derived from an EMBL/GenBank/DDBJ whole genome shotgun (WGS) entry which is preliminary data.</text>
</comment>
<dbReference type="EMBL" id="BAAAYK010000038">
    <property type="protein sequence ID" value="GAA3357656.1"/>
    <property type="molecule type" value="Genomic_DNA"/>
</dbReference>
<reference evidence="5" key="1">
    <citation type="journal article" date="2019" name="Int. J. Syst. Evol. Microbiol.">
        <title>The Global Catalogue of Microorganisms (GCM) 10K type strain sequencing project: providing services to taxonomists for standard genome sequencing and annotation.</title>
        <authorList>
            <consortium name="The Broad Institute Genomics Platform"/>
            <consortium name="The Broad Institute Genome Sequencing Center for Infectious Disease"/>
            <person name="Wu L."/>
            <person name="Ma J."/>
        </authorList>
    </citation>
    <scope>NUCLEOTIDE SEQUENCE [LARGE SCALE GENOMIC DNA]</scope>
    <source>
        <strain evidence="5">JCM 9687</strain>
    </source>
</reference>
<dbReference type="PRINTS" id="PR00359">
    <property type="entry name" value="BP450"/>
</dbReference>
<dbReference type="InterPro" id="IPR002397">
    <property type="entry name" value="Cyt_P450_B"/>
</dbReference>
<evidence type="ECO:0000256" key="1">
    <source>
        <dbReference type="ARBA" id="ARBA00010617"/>
    </source>
</evidence>
<gene>
    <name evidence="4" type="ORF">GCM10020366_26580</name>
</gene>
<dbReference type="InterPro" id="IPR001128">
    <property type="entry name" value="Cyt_P450"/>
</dbReference>
<dbReference type="PANTHER" id="PTHR46696:SF1">
    <property type="entry name" value="CYTOCHROME P450 YJIB-RELATED"/>
    <property type="match status" value="1"/>
</dbReference>
<keyword evidence="2" id="KW-0560">Oxidoreductase</keyword>
<evidence type="ECO:0000256" key="2">
    <source>
        <dbReference type="RuleBase" id="RU000461"/>
    </source>
</evidence>
<dbReference type="Proteomes" id="UP001500483">
    <property type="component" value="Unassembled WGS sequence"/>
</dbReference>
<evidence type="ECO:0000256" key="3">
    <source>
        <dbReference type="SAM" id="MobiDB-lite"/>
    </source>
</evidence>
<dbReference type="PRINTS" id="PR00385">
    <property type="entry name" value="P450"/>
</dbReference>
<sequence>MTVETYPFNAAEGLDLAPAYRRAQRTPGPVRVQLPFGEPAWLVTRHDEARFVFADPRFSRAMAQERDSPRTTPHNPVGIVTMDPPEHTRVRTLVAKAFTARRAERLRPWIRELLHERIDAMAAPADLVAELALPVPIAVICELLGVPARDRDRFQGWSEAVLSTNGLPPEQIVERTGALRTYVAELIAARRDRPADDLMSGLVEARDEQDRLSDLELEQLCIALLVGGYETTASQLANFAHLLLQRPGGLVELADGPDRDRRAAAWVEELLRYVPMAAAAAMPRYAREDVAVGGQVVRAGEPVLVAIGAADRDPGRYPDPDVLDPDRDSRGHLAFGHGVHHCVGAALARIELQESVLALAERLPRLRPAGEVRWKTGLFFRGPQTLPVTW</sequence>
<proteinExistence type="inferred from homology"/>
<keyword evidence="2" id="KW-0349">Heme</keyword>
<dbReference type="RefSeq" id="WP_258348894.1">
    <property type="nucleotide sequence ID" value="NZ_BAAAYK010000038.1"/>
</dbReference>
<dbReference type="Pfam" id="PF00067">
    <property type="entry name" value="p450"/>
    <property type="match status" value="1"/>
</dbReference>
<dbReference type="CDD" id="cd11031">
    <property type="entry name" value="Cyp158A-like"/>
    <property type="match status" value="1"/>
</dbReference>
<evidence type="ECO:0000313" key="4">
    <source>
        <dbReference type="EMBL" id="GAA3357656.1"/>
    </source>
</evidence>
<keyword evidence="2" id="KW-0503">Monooxygenase</keyword>
<organism evidence="4 5">
    <name type="scientific">Saccharopolyspora gregorii</name>
    <dbReference type="NCBI Taxonomy" id="33914"/>
    <lineage>
        <taxon>Bacteria</taxon>
        <taxon>Bacillati</taxon>
        <taxon>Actinomycetota</taxon>
        <taxon>Actinomycetes</taxon>
        <taxon>Pseudonocardiales</taxon>
        <taxon>Pseudonocardiaceae</taxon>
        <taxon>Saccharopolyspora</taxon>
    </lineage>
</organism>
<feature type="region of interest" description="Disordered" evidence="3">
    <location>
        <begin position="62"/>
        <end position="83"/>
    </location>
</feature>
<dbReference type="PANTHER" id="PTHR46696">
    <property type="entry name" value="P450, PUTATIVE (EUROFUNG)-RELATED"/>
    <property type="match status" value="1"/>
</dbReference>
<dbReference type="SUPFAM" id="SSF48264">
    <property type="entry name" value="Cytochrome P450"/>
    <property type="match status" value="1"/>
</dbReference>
<dbReference type="Gene3D" id="1.10.630.10">
    <property type="entry name" value="Cytochrome P450"/>
    <property type="match status" value="1"/>
</dbReference>
<dbReference type="PROSITE" id="PS00086">
    <property type="entry name" value="CYTOCHROME_P450"/>
    <property type="match status" value="1"/>
</dbReference>
<keyword evidence="2" id="KW-0408">Iron</keyword>
<protein>
    <submittedName>
        <fullName evidence="4">Cytochrome P450</fullName>
    </submittedName>
</protein>
<dbReference type="InterPro" id="IPR017972">
    <property type="entry name" value="Cyt_P450_CS"/>
</dbReference>